<dbReference type="InterPro" id="IPR036864">
    <property type="entry name" value="Zn2-C6_fun-type_DNA-bd_sf"/>
</dbReference>
<name>A0A2S4KLA9_9HYPO</name>
<dbReference type="PROSITE" id="PS50048">
    <property type="entry name" value="ZN2_CY6_FUNGAL_2"/>
    <property type="match status" value="1"/>
</dbReference>
<feature type="domain" description="Zn(2)-C6 fungal-type" evidence="4">
    <location>
        <begin position="15"/>
        <end position="51"/>
    </location>
</feature>
<dbReference type="STRING" id="94208.A0A2S4KLA9"/>
<reference evidence="5 6" key="1">
    <citation type="submission" date="2018-01" db="EMBL/GenBank/DDBJ databases">
        <title>Harnessing the power of phylogenomics to disentangle the directionality and signatures of interkingdom host jumping in the parasitic fungal genus Tolypocladium.</title>
        <authorList>
            <person name="Quandt C.A."/>
            <person name="Patterson W."/>
            <person name="Spatafora J.W."/>
        </authorList>
    </citation>
    <scope>NUCLEOTIDE SEQUENCE [LARGE SCALE GENOMIC DNA]</scope>
    <source>
        <strain evidence="5 6">NRBC 100945</strain>
    </source>
</reference>
<dbReference type="Pfam" id="PF00172">
    <property type="entry name" value="Zn_clus"/>
    <property type="match status" value="1"/>
</dbReference>
<evidence type="ECO:0000259" key="4">
    <source>
        <dbReference type="PROSITE" id="PS50048"/>
    </source>
</evidence>
<protein>
    <submittedName>
        <fullName evidence="5">Cutinase transcription factor 1 beta</fullName>
    </submittedName>
</protein>
<feature type="region of interest" description="Disordered" evidence="3">
    <location>
        <begin position="57"/>
        <end position="82"/>
    </location>
</feature>
<dbReference type="Pfam" id="PF04082">
    <property type="entry name" value="Fungal_trans"/>
    <property type="match status" value="1"/>
</dbReference>
<dbReference type="PANTHER" id="PTHR47425:SF2">
    <property type="entry name" value="FARB-RELATED"/>
    <property type="match status" value="1"/>
</dbReference>
<dbReference type="PANTHER" id="PTHR47425">
    <property type="entry name" value="FARB-RELATED"/>
    <property type="match status" value="1"/>
</dbReference>
<evidence type="ECO:0000256" key="2">
    <source>
        <dbReference type="ARBA" id="ARBA00023242"/>
    </source>
</evidence>
<evidence type="ECO:0000256" key="3">
    <source>
        <dbReference type="SAM" id="MobiDB-lite"/>
    </source>
</evidence>
<dbReference type="GO" id="GO:0000981">
    <property type="term" value="F:DNA-binding transcription factor activity, RNA polymerase II-specific"/>
    <property type="evidence" value="ECO:0007669"/>
    <property type="project" value="InterPro"/>
</dbReference>
<keyword evidence="6" id="KW-1185">Reference proteome</keyword>
<dbReference type="InterPro" id="IPR052761">
    <property type="entry name" value="Fungal_Detox/Toxin_TFs"/>
</dbReference>
<evidence type="ECO:0000256" key="1">
    <source>
        <dbReference type="ARBA" id="ARBA00022723"/>
    </source>
</evidence>
<sequence>MDTARKATKRRTGLACHSCRARKVRCDVLAGAPCVNCRWDKIEVPNLWHVCFRPGTAGGPRNSPTKATATSYPPCQPPSSPEVAVVKRNTTSSSAALVTSGEANSLSNSFDDDDLELDTGQHSQASERLSPHQPSEPVVIPSCSPEWPWNPSLAIHADLFSNGFMAQLFNCPESSDVTFDIRLPAFIRPLPKKIAPMDAQYLQAKGALSLPTIPIQNALVQAYVEYVHPRFPLLDLPGLLHIMQRRDGLCEQMSLLLLHSVMYAGAAFADIESLHQAGYATRRAARRDLYQKARLLYNFDYEPDCLVVVQSLLLMAGWYETPDEQKDSWHWIGVAITLAQSIGLNCNPEESTQMSDSEKRLRKRVWWSCFMYDRLVALGLRFPTRINDDDFNVPMLVESDFDDQETLGCDTTFQQSSLAQDVGQQRDLATIFIARAKLCVHIGHVIQSQYSVLFNHEKSGNTTTRAMMLAPRKHLDNVESVNSIYSELCTWAESLPKCCHHQRMTTCDVENGKATIIQRILLQMEFHTAVSALYRPYFCLPLSLDVGAYFQARDTSRVLVRYAASRVTRLVTELQQVQLDRYLPTTGITIILSAAIIHLANMRNSSWQVCGHAMRDFRRCMSILEPLREIYAEAGYASSFLNQQLRSAAATRALLSRLPQ</sequence>
<dbReference type="GO" id="GO:0008270">
    <property type="term" value="F:zinc ion binding"/>
    <property type="evidence" value="ECO:0007669"/>
    <property type="project" value="InterPro"/>
</dbReference>
<dbReference type="Gene3D" id="4.10.240.10">
    <property type="entry name" value="Zn(2)-C6 fungal-type DNA-binding domain"/>
    <property type="match status" value="1"/>
</dbReference>
<dbReference type="InterPro" id="IPR007219">
    <property type="entry name" value="XnlR_reg_dom"/>
</dbReference>
<feature type="compositionally biased region" description="Polar residues" evidence="3">
    <location>
        <begin position="62"/>
        <end position="73"/>
    </location>
</feature>
<keyword evidence="2" id="KW-0539">Nucleus</keyword>
<evidence type="ECO:0000313" key="5">
    <source>
        <dbReference type="EMBL" id="POR30984.1"/>
    </source>
</evidence>
<dbReference type="GO" id="GO:0003677">
    <property type="term" value="F:DNA binding"/>
    <property type="evidence" value="ECO:0007669"/>
    <property type="project" value="InterPro"/>
</dbReference>
<dbReference type="EMBL" id="PKSG01001110">
    <property type="protein sequence ID" value="POR30984.1"/>
    <property type="molecule type" value="Genomic_DNA"/>
</dbReference>
<dbReference type="Proteomes" id="UP000237481">
    <property type="component" value="Unassembled WGS sequence"/>
</dbReference>
<dbReference type="CDD" id="cd00067">
    <property type="entry name" value="GAL4"/>
    <property type="match status" value="1"/>
</dbReference>
<dbReference type="SUPFAM" id="SSF57701">
    <property type="entry name" value="Zn2/Cys6 DNA-binding domain"/>
    <property type="match status" value="1"/>
</dbReference>
<feature type="region of interest" description="Disordered" evidence="3">
    <location>
        <begin position="102"/>
        <end position="137"/>
    </location>
</feature>
<dbReference type="AlphaFoldDB" id="A0A2S4KLA9"/>
<dbReference type="SMART" id="SM00906">
    <property type="entry name" value="Fungal_trans"/>
    <property type="match status" value="1"/>
</dbReference>
<proteinExistence type="predicted"/>
<accession>A0A2S4KLA9</accession>
<dbReference type="OrthoDB" id="4451586at2759"/>
<keyword evidence="1" id="KW-0479">Metal-binding</keyword>
<dbReference type="CDD" id="cd12148">
    <property type="entry name" value="fungal_TF_MHR"/>
    <property type="match status" value="1"/>
</dbReference>
<evidence type="ECO:0000313" key="6">
    <source>
        <dbReference type="Proteomes" id="UP000237481"/>
    </source>
</evidence>
<comment type="caution">
    <text evidence="5">The sequence shown here is derived from an EMBL/GenBank/DDBJ whole genome shotgun (WGS) entry which is preliminary data.</text>
</comment>
<dbReference type="InterPro" id="IPR001138">
    <property type="entry name" value="Zn2Cys6_DnaBD"/>
</dbReference>
<gene>
    <name evidence="5" type="ORF">TPAR_08794</name>
</gene>
<organism evidence="5 6">
    <name type="scientific">Tolypocladium paradoxum</name>
    <dbReference type="NCBI Taxonomy" id="94208"/>
    <lineage>
        <taxon>Eukaryota</taxon>
        <taxon>Fungi</taxon>
        <taxon>Dikarya</taxon>
        <taxon>Ascomycota</taxon>
        <taxon>Pezizomycotina</taxon>
        <taxon>Sordariomycetes</taxon>
        <taxon>Hypocreomycetidae</taxon>
        <taxon>Hypocreales</taxon>
        <taxon>Ophiocordycipitaceae</taxon>
        <taxon>Tolypocladium</taxon>
    </lineage>
</organism>
<dbReference type="GO" id="GO:0006351">
    <property type="term" value="P:DNA-templated transcription"/>
    <property type="evidence" value="ECO:0007669"/>
    <property type="project" value="InterPro"/>
</dbReference>